<feature type="region of interest" description="Disordered" evidence="1">
    <location>
        <begin position="54"/>
        <end position="84"/>
    </location>
</feature>
<comment type="caution">
    <text evidence="2">The sequence shown here is derived from an EMBL/GenBank/DDBJ whole genome shotgun (WGS) entry which is preliminary data.</text>
</comment>
<dbReference type="AlphaFoldDB" id="A0A6G0X7P9"/>
<evidence type="ECO:0000313" key="2">
    <source>
        <dbReference type="EMBL" id="KAF0736043.1"/>
    </source>
</evidence>
<organism evidence="2 3">
    <name type="scientific">Aphanomyces euteiches</name>
    <dbReference type="NCBI Taxonomy" id="100861"/>
    <lineage>
        <taxon>Eukaryota</taxon>
        <taxon>Sar</taxon>
        <taxon>Stramenopiles</taxon>
        <taxon>Oomycota</taxon>
        <taxon>Saprolegniomycetes</taxon>
        <taxon>Saprolegniales</taxon>
        <taxon>Verrucalvaceae</taxon>
        <taxon>Aphanomyces</taxon>
    </lineage>
</organism>
<evidence type="ECO:0000256" key="1">
    <source>
        <dbReference type="SAM" id="MobiDB-lite"/>
    </source>
</evidence>
<accession>A0A6G0X7P9</accession>
<reference evidence="2 3" key="1">
    <citation type="submission" date="2019-07" db="EMBL/GenBank/DDBJ databases">
        <title>Genomics analysis of Aphanomyces spp. identifies a new class of oomycete effector associated with host adaptation.</title>
        <authorList>
            <person name="Gaulin E."/>
        </authorList>
    </citation>
    <scope>NUCLEOTIDE SEQUENCE [LARGE SCALE GENOMIC DNA]</scope>
    <source>
        <strain evidence="2 3">ATCC 201684</strain>
    </source>
</reference>
<protein>
    <recommendedName>
        <fullName evidence="4">START domain-containing protein</fullName>
    </recommendedName>
</protein>
<feature type="compositionally biased region" description="Basic and acidic residues" evidence="1">
    <location>
        <begin position="55"/>
        <end position="64"/>
    </location>
</feature>
<dbReference type="Proteomes" id="UP000481153">
    <property type="component" value="Unassembled WGS sequence"/>
</dbReference>
<proteinExistence type="predicted"/>
<dbReference type="VEuPathDB" id="FungiDB:AeMF1_001866"/>
<gene>
    <name evidence="2" type="ORF">Ae201684_007631</name>
</gene>
<dbReference type="EMBL" id="VJMJ01000090">
    <property type="protein sequence ID" value="KAF0736043.1"/>
    <property type="molecule type" value="Genomic_DNA"/>
</dbReference>
<sequence length="435" mass="49697">MAFQDSRSRSMALDDPVWDIAKDLGFLMPDVVAAEAMEADFVSVCELLVTGATGDEVHPTEPSKPKRKRKPVPRGRRKPHEAQQRQAILDLQIEVEMLQDKLELVKYSVALGKPMTKWQTLAQRQRNEARLLRLEQQELRAAVELNRSFIDKMMTQFRKKPCLEEGLGAEWQVYRLPAERLSRHAAIHAIAKRQRARKDSAFIMAGLYNQSDNLLRVRLAAHSTPNAVDYEVSAHLTLQAPYYVVGQALWETYSRKNISNAPLSMEVIQERIDDSTVYERLTDTRHGIASHAYTIRKFFREKDEHVIVLRSVLEDALTPTMACGIVKNESVWLTVEPLDNASCRLKYLVKLVFDAADNPLSKSMIEGIYQSPEAVQMDLALTEENLFASSTYIPHKIRQLPGYEAFVNRSIQLKSDLRETLFGAMRDFQRTRLVA</sequence>
<evidence type="ECO:0008006" key="4">
    <source>
        <dbReference type="Google" id="ProtNLM"/>
    </source>
</evidence>
<name>A0A6G0X7P9_9STRA</name>
<evidence type="ECO:0000313" key="3">
    <source>
        <dbReference type="Proteomes" id="UP000481153"/>
    </source>
</evidence>
<feature type="compositionally biased region" description="Basic residues" evidence="1">
    <location>
        <begin position="65"/>
        <end position="79"/>
    </location>
</feature>
<keyword evidence="3" id="KW-1185">Reference proteome</keyword>